<dbReference type="InterPro" id="IPR036388">
    <property type="entry name" value="WH-like_DNA-bd_sf"/>
</dbReference>
<feature type="chain" id="PRO_5047462360" evidence="2">
    <location>
        <begin position="20"/>
        <end position="910"/>
    </location>
</feature>
<feature type="domain" description="HTH luxR-type" evidence="3">
    <location>
        <begin position="849"/>
        <end position="906"/>
    </location>
</feature>
<keyword evidence="5" id="KW-1185">Reference proteome</keyword>
<feature type="transmembrane region" description="Helical" evidence="1">
    <location>
        <begin position="714"/>
        <end position="733"/>
    </location>
</feature>
<dbReference type="Gene3D" id="1.10.10.10">
    <property type="entry name" value="Winged helix-like DNA-binding domain superfamily/Winged helix DNA-binding domain"/>
    <property type="match status" value="1"/>
</dbReference>
<dbReference type="Pfam" id="PF00196">
    <property type="entry name" value="GerE"/>
    <property type="match status" value="1"/>
</dbReference>
<keyword evidence="1" id="KW-0812">Transmembrane</keyword>
<evidence type="ECO:0000313" key="4">
    <source>
        <dbReference type="EMBL" id="MFD1095085.1"/>
    </source>
</evidence>
<dbReference type="Proteomes" id="UP001597131">
    <property type="component" value="Unassembled WGS sequence"/>
</dbReference>
<dbReference type="RefSeq" id="WP_380743516.1">
    <property type="nucleotide sequence ID" value="NZ_JBHTLI010000001.1"/>
</dbReference>
<keyword evidence="1" id="KW-0472">Membrane</keyword>
<dbReference type="InterPro" id="IPR013783">
    <property type="entry name" value="Ig-like_fold"/>
</dbReference>
<dbReference type="Gene3D" id="2.130.10.10">
    <property type="entry name" value="YVTN repeat-like/Quinoprotein amine dehydrogenase"/>
    <property type="match status" value="1"/>
</dbReference>
<dbReference type="Gene3D" id="2.60.40.10">
    <property type="entry name" value="Immunoglobulins"/>
    <property type="match status" value="1"/>
</dbReference>
<feature type="signal peptide" evidence="2">
    <location>
        <begin position="1"/>
        <end position="19"/>
    </location>
</feature>
<dbReference type="SMART" id="SM00421">
    <property type="entry name" value="HTH_LUXR"/>
    <property type="match status" value="1"/>
</dbReference>
<protein>
    <submittedName>
        <fullName evidence="4">LuxR C-terminal-related transcriptional regulator</fullName>
    </submittedName>
</protein>
<comment type="caution">
    <text evidence="4">The sequence shown here is derived from an EMBL/GenBank/DDBJ whole genome shotgun (WGS) entry which is preliminary data.</text>
</comment>
<sequence length="910" mass="105426">MRNLTLLIYFVLCWFVTTAQTLSPPIENHTSVYYEAASQNWGIAIDQDGIVYTANHQGLLSFDGQRWQLYPLETGAIIRSVYPYGDRVYTGSYKEFGYWSRDAEGQLEYTSLIPHFENYEMKSEEIWQIVAFEEDVYFRSFNAIYKYDGSKVNLVAETAVNELCVYRGKLLVAVGKKGLFQLNNKELIPLENQEILEGETVLDIETDDDELIIGTRNELFKYDGERVVSFPDEALNTELSSSEFNRMLKFSENKLLIGTIQNGLLSYDLRTEKYEVYNRNVGLQNNTVLGIAKTNGNVWLALDNGIDEIHLKSPIEFYTNDTGELGAVYDIEFFNEDLYLASNTGVYTLDERLKLIGDAQGHSWNLEEIDGSLFSNHNTGTYKIENYRFIPADGESGSYQIKRIPSEPDLCFIGSYLGLKTLNLRSSIVSEVRNIDFPVKKIVFEDPNTIWVTHPYEGIYRIGLNPSLDSATEIRKIDSILDEPTYNAEIYKINNHVAVFNQDKWFRYNPFQDALEVFPELEKFNGFKLLYEAPGEYWFSGLKDNSLVYTDFKREEVTISFDELDKRLVKGNENLVKAEDSIYYVSLNDGFARIDLKQLLEDKQRETLDAPMLMGVVDSERAHKLDSSPEIAFNNAREIKFFVANPGAETTRLNYKLTGSNEFSGEVENGTIKFQNLEHGDYRLELFSISAQKNKSEATAYHFSIAPPWYLSNLMKLVYILIFLSVIAVIYWFNRLKLNKQQWLLEQKFEKEHQERINKLEKQRLVNEINLKRKELANSTMMAAKKNEVLMEIEGELKKDKDKFSNQFRVKHIMNKINSAIKNKDEWKVFETNFNELHEDFFKDLLEEYPNLSSKDLKLCSYLKMNLTSKEIAPLMGISVRGVEVHRYRLRKKMGLDSKVNLSNFLIKNF</sequence>
<evidence type="ECO:0000313" key="5">
    <source>
        <dbReference type="Proteomes" id="UP001597131"/>
    </source>
</evidence>
<proteinExistence type="predicted"/>
<name>A0ABW3NPV4_9FLAO</name>
<evidence type="ECO:0000256" key="1">
    <source>
        <dbReference type="SAM" id="Phobius"/>
    </source>
</evidence>
<dbReference type="EMBL" id="JBHTLI010000001">
    <property type="protein sequence ID" value="MFD1095085.1"/>
    <property type="molecule type" value="Genomic_DNA"/>
</dbReference>
<evidence type="ECO:0000256" key="2">
    <source>
        <dbReference type="SAM" id="SignalP"/>
    </source>
</evidence>
<dbReference type="InterPro" id="IPR000792">
    <property type="entry name" value="Tscrpt_reg_LuxR_C"/>
</dbReference>
<dbReference type="InterPro" id="IPR015943">
    <property type="entry name" value="WD40/YVTN_repeat-like_dom_sf"/>
</dbReference>
<keyword evidence="2" id="KW-0732">Signal</keyword>
<gene>
    <name evidence="4" type="ORF">ACFQ3Q_04930</name>
</gene>
<dbReference type="SUPFAM" id="SSF46894">
    <property type="entry name" value="C-terminal effector domain of the bipartite response regulators"/>
    <property type="match status" value="1"/>
</dbReference>
<organism evidence="4 5">
    <name type="scientific">Salegentibacter chungangensis</name>
    <dbReference type="NCBI Taxonomy" id="1335724"/>
    <lineage>
        <taxon>Bacteria</taxon>
        <taxon>Pseudomonadati</taxon>
        <taxon>Bacteroidota</taxon>
        <taxon>Flavobacteriia</taxon>
        <taxon>Flavobacteriales</taxon>
        <taxon>Flavobacteriaceae</taxon>
        <taxon>Salegentibacter</taxon>
    </lineage>
</organism>
<dbReference type="InterPro" id="IPR016032">
    <property type="entry name" value="Sig_transdc_resp-reg_C-effctor"/>
</dbReference>
<evidence type="ECO:0000259" key="3">
    <source>
        <dbReference type="SMART" id="SM00421"/>
    </source>
</evidence>
<reference evidence="5" key="1">
    <citation type="journal article" date="2019" name="Int. J. Syst. Evol. Microbiol.">
        <title>The Global Catalogue of Microorganisms (GCM) 10K type strain sequencing project: providing services to taxonomists for standard genome sequencing and annotation.</title>
        <authorList>
            <consortium name="The Broad Institute Genomics Platform"/>
            <consortium name="The Broad Institute Genome Sequencing Center for Infectious Disease"/>
            <person name="Wu L."/>
            <person name="Ma J."/>
        </authorList>
    </citation>
    <scope>NUCLEOTIDE SEQUENCE [LARGE SCALE GENOMIC DNA]</scope>
    <source>
        <strain evidence="5">CCUG 64793</strain>
    </source>
</reference>
<accession>A0ABW3NPV4</accession>
<keyword evidence="1" id="KW-1133">Transmembrane helix</keyword>